<dbReference type="NCBIfam" id="TIGR02710">
    <property type="entry name" value="TIGR02710 family CRISPR-associated CARF protein"/>
    <property type="match status" value="1"/>
</dbReference>
<reference evidence="1" key="1">
    <citation type="submission" date="2017-02" db="EMBL/GenBank/DDBJ databases">
        <title>Delving into the versatile metabolic prowess of the omnipresent phylum Bacteroidetes.</title>
        <authorList>
            <person name="Nobu M.K."/>
            <person name="Mei R."/>
            <person name="Narihiro T."/>
            <person name="Kuroda K."/>
            <person name="Liu W.-T."/>
        </authorList>
    </citation>
    <scope>NUCLEOTIDE SEQUENCE</scope>
    <source>
        <strain evidence="1">ADurb.Bin417</strain>
    </source>
</reference>
<proteinExistence type="predicted"/>
<protein>
    <submittedName>
        <fullName evidence="1">CRISPR-associated protein (Cas_Cas02710)</fullName>
    </submittedName>
</protein>
<dbReference type="AlphaFoldDB" id="A0A1V5MKM6"/>
<name>A0A1V5MKM6_UNCT6</name>
<comment type="caution">
    <text evidence="1">The sequence shown here is derived from an EMBL/GenBank/DDBJ whole genome shotgun (WGS) entry which is preliminary data.</text>
</comment>
<dbReference type="Gene3D" id="3.40.50.10770">
    <property type="entry name" value="Hypothetical protein VC1899 like domain (Restriction endonuclease-like)"/>
    <property type="match status" value="1"/>
</dbReference>
<sequence>MGKKILVMTVGGTPKPLTAAIKQYKPDFIVFICSHDSHDEKPSPTSSSFNVDGNDPEKNIRTLSNYKGEYRRFDVKNPDDFPTVYQATSKALQFAREQAEPGDEILADYTGGTKTMSAVLTILLFVLDLEITPSLTVSRRKDTQKATGAIIIARPLDVDLPRSDFLNRTVDDLLEKRLYHPACALLENLIEKFRNNEVRDRIIIRLEKCRAFARWDAFEYKAAHEAIQDHYQDFEKQATYLRKMINKEKNTGYEPVFDLVANAERQAENGNYDNAVSRLYRAVELFAQTRLKKGYEIDTAHLENHLNQIQDADLRESLTKKKDSKGIISVGLNEAYKILSRGFKDDPLGRFYEKKKDPFRDNLRYRNSSKLAHGDQPVSEADWLKFLDFFKDGFINPGCEQLGLHPEYPDLPRSIPL</sequence>
<dbReference type="Pfam" id="PF09670">
    <property type="entry name" value="Cas_Cas02710"/>
    <property type="match status" value="1"/>
</dbReference>
<dbReference type="Proteomes" id="UP000485484">
    <property type="component" value="Unassembled WGS sequence"/>
</dbReference>
<organism evidence="1">
    <name type="scientific">candidate division TA06 bacterium ADurb.Bin417</name>
    <dbReference type="NCBI Taxonomy" id="1852828"/>
    <lineage>
        <taxon>Bacteria</taxon>
        <taxon>Bacteria division TA06</taxon>
    </lineage>
</organism>
<evidence type="ECO:0000313" key="1">
    <source>
        <dbReference type="EMBL" id="OPZ93759.1"/>
    </source>
</evidence>
<accession>A0A1V5MKM6</accession>
<dbReference type="EMBL" id="MWAK01000009">
    <property type="protein sequence ID" value="OPZ93759.1"/>
    <property type="molecule type" value="Genomic_DNA"/>
</dbReference>
<dbReference type="InterPro" id="IPR014082">
    <property type="entry name" value="CRISPR-assoc_prot_Cas02710"/>
</dbReference>
<gene>
    <name evidence="1" type="ORF">BWY73_00143</name>
</gene>